<evidence type="ECO:0000313" key="3">
    <source>
        <dbReference type="Proteomes" id="UP000054937"/>
    </source>
</evidence>
<dbReference type="Gene3D" id="1.25.40.10">
    <property type="entry name" value="Tetratricopeptide repeat domain"/>
    <property type="match status" value="1"/>
</dbReference>
<sequence length="545" mass="63116">MDGSFNALTILEKETEQIAQNLTNIQKNNLIDYLNDKRFSEMLINLYFSGMQGNQEALISLGYRHWKGIGTPGNCSTAALYYDSVLKDLYNDDSQVAKINHVQRLDNYIHHKQSSLFDIFHEKDKLQVLEQINTQLGIQNDIDVKLQLGQQYYFGIGGLKQDYNKAFKIFKELQQTHQNIPVFQQKSILYAKQMLAEMYLKGQGTAVNYHEARKLFSQIQNQLPDGVAQNGLGYMYYHGLGVEQDIEKGINYFLDAARKGNDEGLYNYGSLLLMPGNQYIQKDFQKGQQILINSAELGNGYAQYALALLYLDGVDYYQNCEVSVNLMKTAAAKGPWIDHQKQGNLYFSKGEYRQALLNYIQSAMMGDEVGYLNAGILADKYQVFDENDYNYDKLQESLDQDQIYQILKQNKLLKYTNLYYFLYSDYLSILKDIEIEERYTVLKKLVSLPKKYNLNQYVSMKCFSLTSSDYAYSSVRLGDYYYYGIFEHQSYKRSFEQYTLAAKHISSNQDYSIAQGFYNMAYMTLHGLGTQKNLTLSRIYFDQSK</sequence>
<dbReference type="InParanoid" id="A0A0V0Q9Y7"/>
<dbReference type="Proteomes" id="UP000054937">
    <property type="component" value="Unassembled WGS sequence"/>
</dbReference>
<dbReference type="Pfam" id="PF08238">
    <property type="entry name" value="Sel1"/>
    <property type="match status" value="8"/>
</dbReference>
<accession>A0A0V0Q9Y7</accession>
<dbReference type="OMA" id="MKAHVYF"/>
<evidence type="ECO:0000256" key="1">
    <source>
        <dbReference type="ARBA" id="ARBA00038101"/>
    </source>
</evidence>
<gene>
    <name evidence="2" type="ORF">PPERSA_11633</name>
</gene>
<dbReference type="GO" id="GO:0036503">
    <property type="term" value="P:ERAD pathway"/>
    <property type="evidence" value="ECO:0007669"/>
    <property type="project" value="TreeGrafter"/>
</dbReference>
<comment type="caution">
    <text evidence="2">The sequence shown here is derived from an EMBL/GenBank/DDBJ whole genome shotgun (WGS) entry which is preliminary data.</text>
</comment>
<name>A0A0V0Q9Y7_PSEPJ</name>
<dbReference type="AlphaFoldDB" id="A0A0V0Q9Y7"/>
<reference evidence="2 3" key="1">
    <citation type="journal article" date="2015" name="Sci. Rep.">
        <title>Genome of the facultative scuticociliatosis pathogen Pseudocohnilembus persalinus provides insight into its virulence through horizontal gene transfer.</title>
        <authorList>
            <person name="Xiong J."/>
            <person name="Wang G."/>
            <person name="Cheng J."/>
            <person name="Tian M."/>
            <person name="Pan X."/>
            <person name="Warren A."/>
            <person name="Jiang C."/>
            <person name="Yuan D."/>
            <person name="Miao W."/>
        </authorList>
    </citation>
    <scope>NUCLEOTIDE SEQUENCE [LARGE SCALE GENOMIC DNA]</scope>
    <source>
        <strain evidence="2">36N120E</strain>
    </source>
</reference>
<organism evidence="2 3">
    <name type="scientific">Pseudocohnilembus persalinus</name>
    <name type="common">Ciliate</name>
    <dbReference type="NCBI Taxonomy" id="266149"/>
    <lineage>
        <taxon>Eukaryota</taxon>
        <taxon>Sar</taxon>
        <taxon>Alveolata</taxon>
        <taxon>Ciliophora</taxon>
        <taxon>Intramacronucleata</taxon>
        <taxon>Oligohymenophorea</taxon>
        <taxon>Scuticociliatia</taxon>
        <taxon>Philasterida</taxon>
        <taxon>Pseudocohnilembidae</taxon>
        <taxon>Pseudocohnilembus</taxon>
    </lineage>
</organism>
<evidence type="ECO:0008006" key="4">
    <source>
        <dbReference type="Google" id="ProtNLM"/>
    </source>
</evidence>
<dbReference type="InterPro" id="IPR050767">
    <property type="entry name" value="Sel1_AlgK"/>
</dbReference>
<proteinExistence type="inferred from homology"/>
<dbReference type="PANTHER" id="PTHR11102:SF147">
    <property type="entry name" value="SEL1L ADAPTOR SUBUNIT OF ERAD E3 UBIQUITIN LIGASE"/>
    <property type="match status" value="1"/>
</dbReference>
<dbReference type="InterPro" id="IPR006597">
    <property type="entry name" value="Sel1-like"/>
</dbReference>
<keyword evidence="3" id="KW-1185">Reference proteome</keyword>
<dbReference type="PANTHER" id="PTHR11102">
    <property type="entry name" value="SEL-1-LIKE PROTEIN"/>
    <property type="match status" value="1"/>
</dbReference>
<evidence type="ECO:0000313" key="2">
    <source>
        <dbReference type="EMBL" id="KRW99032.1"/>
    </source>
</evidence>
<dbReference type="SMART" id="SM00671">
    <property type="entry name" value="SEL1"/>
    <property type="match status" value="7"/>
</dbReference>
<dbReference type="GO" id="GO:0005789">
    <property type="term" value="C:endoplasmic reticulum membrane"/>
    <property type="evidence" value="ECO:0007669"/>
    <property type="project" value="TreeGrafter"/>
</dbReference>
<dbReference type="InterPro" id="IPR011990">
    <property type="entry name" value="TPR-like_helical_dom_sf"/>
</dbReference>
<protein>
    <recommendedName>
        <fullName evidence="4">Sel1 repeat family protein</fullName>
    </recommendedName>
</protein>
<dbReference type="EMBL" id="LDAU01000223">
    <property type="protein sequence ID" value="KRW99032.1"/>
    <property type="molecule type" value="Genomic_DNA"/>
</dbReference>
<comment type="similarity">
    <text evidence="1">Belongs to the sel-1 family.</text>
</comment>
<dbReference type="SUPFAM" id="SSF81901">
    <property type="entry name" value="HCP-like"/>
    <property type="match status" value="4"/>
</dbReference>
<dbReference type="OrthoDB" id="423970at2759"/>